<proteinExistence type="predicted"/>
<reference evidence="1 2" key="1">
    <citation type="submission" date="2019-03" db="EMBL/GenBank/DDBJ databases">
        <title>Single cell metagenomics reveals metabolic interactions within the superorganism composed of flagellate Streblomastix strix and complex community of Bacteroidetes bacteria on its surface.</title>
        <authorList>
            <person name="Treitli S.C."/>
            <person name="Kolisko M."/>
            <person name="Husnik F."/>
            <person name="Keeling P."/>
            <person name="Hampl V."/>
        </authorList>
    </citation>
    <scope>NUCLEOTIDE SEQUENCE [LARGE SCALE GENOMIC DNA]</scope>
    <source>
        <strain evidence="1">ST1C</strain>
    </source>
</reference>
<dbReference type="Proteomes" id="UP000324800">
    <property type="component" value="Unassembled WGS sequence"/>
</dbReference>
<gene>
    <name evidence="1" type="ORF">EZS28_030929</name>
</gene>
<accession>A0A5J4UT42</accession>
<organism evidence="1 2">
    <name type="scientific">Streblomastix strix</name>
    <dbReference type="NCBI Taxonomy" id="222440"/>
    <lineage>
        <taxon>Eukaryota</taxon>
        <taxon>Metamonada</taxon>
        <taxon>Preaxostyla</taxon>
        <taxon>Oxymonadida</taxon>
        <taxon>Streblomastigidae</taxon>
        <taxon>Streblomastix</taxon>
    </lineage>
</organism>
<sequence>MGLVIYQNLYTTVDIVAEGNAQINVNGTIYPIGKVLISFSKFNIDFGDLYFLIDDSDSSLKFTNCNLFRNAGNTTINSHSLAVVKLGSLILENLNINGNNQRGNQPLISSASPKLILFTSLNIINLSLVSGNKQPLLLSVTELEQESNIIISDIHVKQNIAGTQAQAGIIFIHAIEEQNDDSKNSGDPSAQTILLVENSEIVQNALAPIQEACSIQIEGLKPQQILIKNSTINNRSPPNNNKFYEFKIILPQYNYQQDLISQFQQVDFGATFDPIAVKILPNDQFQNLAILTEQYANIHVNSLGQESCTSYVANFHNDVRSLSCAMIIIREQDKLGLLKGVPRSISLSGSSSLFL</sequence>
<name>A0A5J4UT42_9EUKA</name>
<protein>
    <submittedName>
        <fullName evidence="1">Uncharacterized protein</fullName>
    </submittedName>
</protein>
<dbReference type="AlphaFoldDB" id="A0A5J4UT42"/>
<dbReference type="EMBL" id="SNRW01012655">
    <property type="protein sequence ID" value="KAA6373543.1"/>
    <property type="molecule type" value="Genomic_DNA"/>
</dbReference>
<evidence type="ECO:0000313" key="1">
    <source>
        <dbReference type="EMBL" id="KAA6373543.1"/>
    </source>
</evidence>
<evidence type="ECO:0000313" key="2">
    <source>
        <dbReference type="Proteomes" id="UP000324800"/>
    </source>
</evidence>
<comment type="caution">
    <text evidence="1">The sequence shown here is derived from an EMBL/GenBank/DDBJ whole genome shotgun (WGS) entry which is preliminary data.</text>
</comment>